<dbReference type="Gene3D" id="1.10.1750.10">
    <property type="match status" value="1"/>
</dbReference>
<dbReference type="InterPro" id="IPR010921">
    <property type="entry name" value="Trp_repressor/repl_initiator"/>
</dbReference>
<proteinExistence type="predicted"/>
<organism evidence="2 3">
    <name type="scientific">Aminobacter niigataensis</name>
    <dbReference type="NCBI Taxonomy" id="83265"/>
    <lineage>
        <taxon>Bacteria</taxon>
        <taxon>Pseudomonadati</taxon>
        <taxon>Pseudomonadota</taxon>
        <taxon>Alphaproteobacteria</taxon>
        <taxon>Hyphomicrobiales</taxon>
        <taxon>Phyllobacteriaceae</taxon>
        <taxon>Aminobacter</taxon>
    </lineage>
</organism>
<comment type="caution">
    <text evidence="2">The sequence shown here is derived from an EMBL/GenBank/DDBJ whole genome shotgun (WGS) entry which is preliminary data.</text>
</comment>
<dbReference type="Proteomes" id="UP000539538">
    <property type="component" value="Unassembled WGS sequence"/>
</dbReference>
<name>A0ABR6L817_9HYPH</name>
<accession>A0ABR6L817</accession>
<dbReference type="SMART" id="SM00760">
    <property type="entry name" value="Bac_DnaA_C"/>
    <property type="match status" value="1"/>
</dbReference>
<protein>
    <submittedName>
        <fullName evidence="2">Chromosomal replication initiation ATPase DnaA</fullName>
    </submittedName>
</protein>
<feature type="domain" description="Chromosomal replication initiator DnaA C-terminal" evidence="1">
    <location>
        <begin position="61"/>
        <end position="130"/>
    </location>
</feature>
<keyword evidence="3" id="KW-1185">Reference proteome</keyword>
<dbReference type="SUPFAM" id="SSF48295">
    <property type="entry name" value="TrpR-like"/>
    <property type="match status" value="1"/>
</dbReference>
<reference evidence="2 3" key="1">
    <citation type="submission" date="2020-08" db="EMBL/GenBank/DDBJ databases">
        <title>Genomic Encyclopedia of Type Strains, Phase IV (KMG-IV): sequencing the most valuable type-strain genomes for metagenomic binning, comparative biology and taxonomic classification.</title>
        <authorList>
            <person name="Goeker M."/>
        </authorList>
    </citation>
    <scope>NUCLEOTIDE SEQUENCE [LARGE SCALE GENOMIC DNA]</scope>
    <source>
        <strain evidence="2 3">DSM 7050</strain>
    </source>
</reference>
<evidence type="ECO:0000313" key="3">
    <source>
        <dbReference type="Proteomes" id="UP000539538"/>
    </source>
</evidence>
<dbReference type="InterPro" id="IPR013159">
    <property type="entry name" value="DnaA_C"/>
</dbReference>
<gene>
    <name evidence="2" type="ORF">GGQ99_004731</name>
</gene>
<evidence type="ECO:0000259" key="1">
    <source>
        <dbReference type="SMART" id="SM00760"/>
    </source>
</evidence>
<dbReference type="EMBL" id="JACHOT010000009">
    <property type="protein sequence ID" value="MBB4652947.1"/>
    <property type="molecule type" value="Genomic_DNA"/>
</dbReference>
<dbReference type="RefSeq" id="WP_183264350.1">
    <property type="nucleotide sequence ID" value="NZ_BAAAVZ010000026.1"/>
</dbReference>
<sequence>MLHSPSFLQAQRRNAAIRQWADAEIERLRAAAAAKLRADARRDWQIYCRLANIPRPVPRTPAREIIDRVAAWHQVPVSLVLSDDRHRVVVEARFDAIAAVKLAYPGMTSTRLAQTFGRHHTTILDALKRRGLSCLR</sequence>
<evidence type="ECO:0000313" key="2">
    <source>
        <dbReference type="EMBL" id="MBB4652947.1"/>
    </source>
</evidence>